<name>A0AAN9BN60_9CAEN</name>
<evidence type="ECO:0000256" key="2">
    <source>
        <dbReference type="ARBA" id="ARBA00005028"/>
    </source>
</evidence>
<dbReference type="InterPro" id="IPR043129">
    <property type="entry name" value="ATPase_NBD"/>
</dbReference>
<dbReference type="InterPro" id="IPR001312">
    <property type="entry name" value="Hexokinase"/>
</dbReference>
<keyword evidence="7 12" id="KW-0067">ATP-binding</keyword>
<dbReference type="GO" id="GO:0001678">
    <property type="term" value="P:intracellular glucose homeostasis"/>
    <property type="evidence" value="ECO:0007669"/>
    <property type="project" value="InterPro"/>
</dbReference>
<keyword evidence="5 12" id="KW-0547">Nucleotide-binding</keyword>
<dbReference type="InterPro" id="IPR019807">
    <property type="entry name" value="Hexokinase_BS"/>
</dbReference>
<dbReference type="GO" id="GO:0004340">
    <property type="term" value="F:glucokinase activity"/>
    <property type="evidence" value="ECO:0007669"/>
    <property type="project" value="TreeGrafter"/>
</dbReference>
<evidence type="ECO:0000256" key="3">
    <source>
        <dbReference type="ARBA" id="ARBA00009225"/>
    </source>
</evidence>
<comment type="catalytic activity">
    <reaction evidence="11">
        <text>D-glucose + ATP = D-glucose 6-phosphate + ADP + H(+)</text>
        <dbReference type="Rhea" id="RHEA:17825"/>
        <dbReference type="ChEBI" id="CHEBI:4167"/>
        <dbReference type="ChEBI" id="CHEBI:15378"/>
        <dbReference type="ChEBI" id="CHEBI:30616"/>
        <dbReference type="ChEBI" id="CHEBI:61548"/>
        <dbReference type="ChEBI" id="CHEBI:456216"/>
        <dbReference type="EC" id="2.7.1.1"/>
    </reaction>
    <physiologicalReaction direction="left-to-right" evidence="11">
        <dbReference type="Rhea" id="RHEA:17826"/>
    </physiologicalReaction>
</comment>
<dbReference type="Gene3D" id="3.40.367.20">
    <property type="match status" value="1"/>
</dbReference>
<dbReference type="GO" id="GO:0005536">
    <property type="term" value="F:D-glucose binding"/>
    <property type="evidence" value="ECO:0007669"/>
    <property type="project" value="InterPro"/>
</dbReference>
<evidence type="ECO:0000256" key="10">
    <source>
        <dbReference type="ARBA" id="ARBA00047905"/>
    </source>
</evidence>
<dbReference type="PROSITE" id="PS00378">
    <property type="entry name" value="HEXOKINASE_1"/>
    <property type="match status" value="1"/>
</dbReference>
<dbReference type="FunFam" id="3.40.367.20:FF:000005">
    <property type="entry name" value="Phosphotransferase"/>
    <property type="match status" value="1"/>
</dbReference>
<comment type="catalytic activity">
    <reaction evidence="9">
        <text>a D-hexose + ATP = a D-hexose 6-phosphate + ADP + H(+)</text>
        <dbReference type="Rhea" id="RHEA:22740"/>
        <dbReference type="ChEBI" id="CHEBI:4194"/>
        <dbReference type="ChEBI" id="CHEBI:15378"/>
        <dbReference type="ChEBI" id="CHEBI:30616"/>
        <dbReference type="ChEBI" id="CHEBI:229467"/>
        <dbReference type="ChEBI" id="CHEBI:456216"/>
        <dbReference type="EC" id="2.7.1.1"/>
    </reaction>
    <physiologicalReaction direction="left-to-right" evidence="9">
        <dbReference type="Rhea" id="RHEA:22741"/>
    </physiologicalReaction>
</comment>
<dbReference type="GO" id="GO:0005524">
    <property type="term" value="F:ATP binding"/>
    <property type="evidence" value="ECO:0007669"/>
    <property type="project" value="UniProtKB-UniRule"/>
</dbReference>
<accession>A0AAN9BN60</accession>
<comment type="similarity">
    <text evidence="3 12">Belongs to the hexokinase family.</text>
</comment>
<dbReference type="GO" id="GO:0006006">
    <property type="term" value="P:glucose metabolic process"/>
    <property type="evidence" value="ECO:0007669"/>
    <property type="project" value="TreeGrafter"/>
</dbReference>
<dbReference type="EC" id="2.7.1.-" evidence="12"/>
<feature type="domain" description="Hexokinase C-terminal" evidence="14">
    <location>
        <begin position="229"/>
        <end position="463"/>
    </location>
</feature>
<dbReference type="FunFam" id="3.30.420.40:FF:000805">
    <property type="entry name" value="Hexokinase-2"/>
    <property type="match status" value="1"/>
</dbReference>
<evidence type="ECO:0000313" key="16">
    <source>
        <dbReference type="Proteomes" id="UP001374579"/>
    </source>
</evidence>
<keyword evidence="6 12" id="KW-0418">Kinase</keyword>
<reference evidence="15 16" key="1">
    <citation type="submission" date="2024-02" db="EMBL/GenBank/DDBJ databases">
        <title>Chromosome-scale genome assembly of the rough periwinkle Littorina saxatilis.</title>
        <authorList>
            <person name="De Jode A."/>
            <person name="Faria R."/>
            <person name="Formenti G."/>
            <person name="Sims Y."/>
            <person name="Smith T.P."/>
            <person name="Tracey A."/>
            <person name="Wood J.M.D."/>
            <person name="Zagrodzka Z.B."/>
            <person name="Johannesson K."/>
            <person name="Butlin R.K."/>
            <person name="Leder E.H."/>
        </authorList>
    </citation>
    <scope>NUCLEOTIDE SEQUENCE [LARGE SCALE GENOMIC DNA]</scope>
    <source>
        <strain evidence="15">Snail1</strain>
        <tissue evidence="15">Muscle</tissue>
    </source>
</reference>
<proteinExistence type="inferred from homology"/>
<evidence type="ECO:0000259" key="13">
    <source>
        <dbReference type="Pfam" id="PF00349"/>
    </source>
</evidence>
<evidence type="ECO:0000256" key="5">
    <source>
        <dbReference type="ARBA" id="ARBA00022741"/>
    </source>
</evidence>
<dbReference type="PANTHER" id="PTHR19443">
    <property type="entry name" value="HEXOKINASE"/>
    <property type="match status" value="1"/>
</dbReference>
<dbReference type="Pfam" id="PF03727">
    <property type="entry name" value="Hexokinase_2"/>
    <property type="match status" value="1"/>
</dbReference>
<comment type="pathway">
    <text evidence="2">Carbohydrate metabolism; hexose metabolism.</text>
</comment>
<dbReference type="Proteomes" id="UP001374579">
    <property type="component" value="Unassembled WGS sequence"/>
</dbReference>
<feature type="domain" description="Hexokinase N-terminal" evidence="13">
    <location>
        <begin position="24"/>
        <end position="223"/>
    </location>
</feature>
<protein>
    <recommendedName>
        <fullName evidence="12">Phosphotransferase</fullName>
        <ecNumber evidence="12">2.7.1.-</ecNumber>
    </recommendedName>
</protein>
<dbReference type="EMBL" id="JBAMIC010000004">
    <property type="protein sequence ID" value="KAK7108299.1"/>
    <property type="molecule type" value="Genomic_DNA"/>
</dbReference>
<evidence type="ECO:0000256" key="1">
    <source>
        <dbReference type="ARBA" id="ARBA00004888"/>
    </source>
</evidence>
<dbReference type="GO" id="GO:0005829">
    <property type="term" value="C:cytosol"/>
    <property type="evidence" value="ECO:0007669"/>
    <property type="project" value="TreeGrafter"/>
</dbReference>
<dbReference type="GO" id="GO:0008865">
    <property type="term" value="F:fructokinase activity"/>
    <property type="evidence" value="ECO:0007669"/>
    <property type="project" value="TreeGrafter"/>
</dbReference>
<dbReference type="InterPro" id="IPR022673">
    <property type="entry name" value="Hexokinase_C"/>
</dbReference>
<comment type="caution">
    <text evidence="15">The sequence shown here is derived from an EMBL/GenBank/DDBJ whole genome shotgun (WGS) entry which is preliminary data.</text>
</comment>
<comment type="pathway">
    <text evidence="1">Carbohydrate degradation; glycolysis; D-glyceraldehyde 3-phosphate and glycerone phosphate from D-glucose: step 1/4.</text>
</comment>
<evidence type="ECO:0000256" key="7">
    <source>
        <dbReference type="ARBA" id="ARBA00022840"/>
    </source>
</evidence>
<dbReference type="Pfam" id="PF00349">
    <property type="entry name" value="Hexokinase_1"/>
    <property type="match status" value="1"/>
</dbReference>
<evidence type="ECO:0000256" key="9">
    <source>
        <dbReference type="ARBA" id="ARBA00044613"/>
    </source>
</evidence>
<dbReference type="InterPro" id="IPR022672">
    <property type="entry name" value="Hexokinase_N"/>
</dbReference>
<evidence type="ECO:0000256" key="4">
    <source>
        <dbReference type="ARBA" id="ARBA00022679"/>
    </source>
</evidence>
<dbReference type="PRINTS" id="PR00475">
    <property type="entry name" value="HEXOKINASE"/>
</dbReference>
<dbReference type="AlphaFoldDB" id="A0AAN9BN60"/>
<sequence>MEKLTEQWTGQFCASVNAEKREKVVKVLKDLVLNADDVAKIMKVFTSQMDLANGTDEGKRKQSDLLMDNTHVRCLMDGTESGDYLGLDLGGTNFRVVLIRLKKGVAETTMDNYTIPSDVLCGPTKGVFDFIANKIMDFFEKHDIDNRKEALPLGFTFSFPSTQVALNSSRLVTWTKSFKCPDGVGEDPVKLLEQALQRRGLADKVDVVAVMNDTTSTLLAGNYIDKKARIGVILGTGSNAAFVDHVENIERWTGDTKDPKEVVVVVEWGCAGDNGCLDFYRTQYEKEVDNSSNHVGSYTFEKSFSGLYLGELVRLVLVRLTQEGALFDGNLPQSLSETWSLTTSHVTEMERDESMSTMHTREALKQLQMTSSEATEDDVAIIREVAAMISRRAAYIVAAAIAALVNRTQLPDVTVAIDGSLYENHPKFHSCMMDILNTFCPKSRVKLILVKDGSGLGAGFVAVSALKQNAAQLRCS</sequence>
<keyword evidence="16" id="KW-1185">Reference proteome</keyword>
<evidence type="ECO:0000256" key="12">
    <source>
        <dbReference type="RuleBase" id="RU362007"/>
    </source>
</evidence>
<dbReference type="Gene3D" id="3.30.420.40">
    <property type="match status" value="1"/>
</dbReference>
<dbReference type="GO" id="GO:0006096">
    <property type="term" value="P:glycolytic process"/>
    <property type="evidence" value="ECO:0007669"/>
    <property type="project" value="UniProtKB-KW"/>
</dbReference>
<dbReference type="SUPFAM" id="SSF53067">
    <property type="entry name" value="Actin-like ATPase domain"/>
    <property type="match status" value="2"/>
</dbReference>
<dbReference type="PANTHER" id="PTHR19443:SF54">
    <property type="entry name" value="PHOSPHOTRANSFERASE"/>
    <property type="match status" value="1"/>
</dbReference>
<evidence type="ECO:0000256" key="6">
    <source>
        <dbReference type="ARBA" id="ARBA00022777"/>
    </source>
</evidence>
<dbReference type="GO" id="GO:0005739">
    <property type="term" value="C:mitochondrion"/>
    <property type="evidence" value="ECO:0007669"/>
    <property type="project" value="TreeGrafter"/>
</dbReference>
<dbReference type="PROSITE" id="PS51748">
    <property type="entry name" value="HEXOKINASE_2"/>
    <property type="match status" value="1"/>
</dbReference>
<evidence type="ECO:0000313" key="15">
    <source>
        <dbReference type="EMBL" id="KAK7108299.1"/>
    </source>
</evidence>
<comment type="catalytic activity">
    <reaction evidence="10">
        <text>D-fructose + ATP = D-fructose 6-phosphate + ADP + H(+)</text>
        <dbReference type="Rhea" id="RHEA:16125"/>
        <dbReference type="ChEBI" id="CHEBI:15378"/>
        <dbReference type="ChEBI" id="CHEBI:30616"/>
        <dbReference type="ChEBI" id="CHEBI:37721"/>
        <dbReference type="ChEBI" id="CHEBI:61527"/>
        <dbReference type="ChEBI" id="CHEBI:456216"/>
        <dbReference type="EC" id="2.7.1.1"/>
    </reaction>
    <physiologicalReaction direction="left-to-right" evidence="10">
        <dbReference type="Rhea" id="RHEA:16126"/>
    </physiologicalReaction>
</comment>
<keyword evidence="8 12" id="KW-0324">Glycolysis</keyword>
<organism evidence="15 16">
    <name type="scientific">Littorina saxatilis</name>
    <dbReference type="NCBI Taxonomy" id="31220"/>
    <lineage>
        <taxon>Eukaryota</taxon>
        <taxon>Metazoa</taxon>
        <taxon>Spiralia</taxon>
        <taxon>Lophotrochozoa</taxon>
        <taxon>Mollusca</taxon>
        <taxon>Gastropoda</taxon>
        <taxon>Caenogastropoda</taxon>
        <taxon>Littorinimorpha</taxon>
        <taxon>Littorinoidea</taxon>
        <taxon>Littorinidae</taxon>
        <taxon>Littorina</taxon>
    </lineage>
</organism>
<evidence type="ECO:0000259" key="14">
    <source>
        <dbReference type="Pfam" id="PF03727"/>
    </source>
</evidence>
<keyword evidence="4 12" id="KW-0808">Transferase</keyword>
<evidence type="ECO:0000256" key="8">
    <source>
        <dbReference type="ARBA" id="ARBA00023152"/>
    </source>
</evidence>
<gene>
    <name evidence="15" type="ORF">V1264_016056</name>
</gene>
<evidence type="ECO:0000256" key="11">
    <source>
        <dbReference type="ARBA" id="ARBA00048160"/>
    </source>
</evidence>